<proteinExistence type="predicted"/>
<keyword evidence="2" id="KW-1185">Reference proteome</keyword>
<protein>
    <submittedName>
        <fullName evidence="1">Uncharacterized protein</fullName>
    </submittedName>
</protein>
<gene>
    <name evidence="1" type="ORF">L1987_59491</name>
</gene>
<accession>A0ACB9D5Z6</accession>
<name>A0ACB9D5Z6_9ASTR</name>
<reference evidence="1 2" key="2">
    <citation type="journal article" date="2022" name="Mol. Ecol. Resour.">
        <title>The genomes of chicory, endive, great burdock and yacon provide insights into Asteraceae paleo-polyploidization history and plant inulin production.</title>
        <authorList>
            <person name="Fan W."/>
            <person name="Wang S."/>
            <person name="Wang H."/>
            <person name="Wang A."/>
            <person name="Jiang F."/>
            <person name="Liu H."/>
            <person name="Zhao H."/>
            <person name="Xu D."/>
            <person name="Zhang Y."/>
        </authorList>
    </citation>
    <scope>NUCLEOTIDE SEQUENCE [LARGE SCALE GENOMIC DNA]</scope>
    <source>
        <strain evidence="2">cv. Yunnan</strain>
        <tissue evidence="1">Leaves</tissue>
    </source>
</reference>
<dbReference type="Proteomes" id="UP001056120">
    <property type="component" value="Linkage Group LG20"/>
</dbReference>
<evidence type="ECO:0000313" key="2">
    <source>
        <dbReference type="Proteomes" id="UP001056120"/>
    </source>
</evidence>
<organism evidence="1 2">
    <name type="scientific">Smallanthus sonchifolius</name>
    <dbReference type="NCBI Taxonomy" id="185202"/>
    <lineage>
        <taxon>Eukaryota</taxon>
        <taxon>Viridiplantae</taxon>
        <taxon>Streptophyta</taxon>
        <taxon>Embryophyta</taxon>
        <taxon>Tracheophyta</taxon>
        <taxon>Spermatophyta</taxon>
        <taxon>Magnoliopsida</taxon>
        <taxon>eudicotyledons</taxon>
        <taxon>Gunneridae</taxon>
        <taxon>Pentapetalae</taxon>
        <taxon>asterids</taxon>
        <taxon>campanulids</taxon>
        <taxon>Asterales</taxon>
        <taxon>Asteraceae</taxon>
        <taxon>Asteroideae</taxon>
        <taxon>Heliantheae alliance</taxon>
        <taxon>Millerieae</taxon>
        <taxon>Smallanthus</taxon>
    </lineage>
</organism>
<sequence>MAIKLYGFVPSNATFRAMVALFEKDLDFEFVKVNMAAREHKTPEFLSRNPFGHVPVLEDGDITLFESRAIALYLARTYADKGTDLIMKDPKKMAVQSVWMEVEGLKFVLPSHKLAIELYFNVIRRGREADEALVAEFETKLADVLDVYESRLAESKYLGGDRFTLADLQHLPNLHYLMKTKVKKLIDARPHVSAWAADILSRPAWVKIASMLRSEGFV</sequence>
<dbReference type="EMBL" id="CM042037">
    <property type="protein sequence ID" value="KAI3741813.1"/>
    <property type="molecule type" value="Genomic_DNA"/>
</dbReference>
<comment type="caution">
    <text evidence="1">The sequence shown here is derived from an EMBL/GenBank/DDBJ whole genome shotgun (WGS) entry which is preliminary data.</text>
</comment>
<reference evidence="2" key="1">
    <citation type="journal article" date="2022" name="Mol. Ecol. Resour.">
        <title>The genomes of chicory, endive, great burdock and yacon provide insights into Asteraceae palaeo-polyploidization history and plant inulin production.</title>
        <authorList>
            <person name="Fan W."/>
            <person name="Wang S."/>
            <person name="Wang H."/>
            <person name="Wang A."/>
            <person name="Jiang F."/>
            <person name="Liu H."/>
            <person name="Zhao H."/>
            <person name="Xu D."/>
            <person name="Zhang Y."/>
        </authorList>
    </citation>
    <scope>NUCLEOTIDE SEQUENCE [LARGE SCALE GENOMIC DNA]</scope>
    <source>
        <strain evidence="2">cv. Yunnan</strain>
    </source>
</reference>
<evidence type="ECO:0000313" key="1">
    <source>
        <dbReference type="EMBL" id="KAI3741813.1"/>
    </source>
</evidence>